<keyword evidence="4" id="KW-0732">Signal</keyword>
<dbReference type="EMBL" id="JAKJSC010000006">
    <property type="protein sequence ID" value="MDE5419880.1"/>
    <property type="molecule type" value="Genomic_DNA"/>
</dbReference>
<dbReference type="InterPro" id="IPR050957">
    <property type="entry name" value="BMP_lipoprotein"/>
</dbReference>
<comment type="similarity">
    <text evidence="2">Belongs to the BMP lipoprotein family.</text>
</comment>
<dbReference type="PROSITE" id="PS51257">
    <property type="entry name" value="PROKAR_LIPOPROTEIN"/>
    <property type="match status" value="1"/>
</dbReference>
<dbReference type="PANTHER" id="PTHR34296:SF2">
    <property type="entry name" value="ABC TRANSPORTER GUANOSINE-BINDING PROTEIN NUPN"/>
    <property type="match status" value="1"/>
</dbReference>
<name>A0ABT5VXA1_9BACT</name>
<comment type="subcellular location">
    <subcellularLocation>
        <location evidence="1">Cell membrane</location>
        <topology evidence="1">Lipid-anchor</topology>
    </subcellularLocation>
</comment>
<evidence type="ECO:0000256" key="4">
    <source>
        <dbReference type="ARBA" id="ARBA00022729"/>
    </source>
</evidence>
<evidence type="ECO:0000313" key="9">
    <source>
        <dbReference type="Proteomes" id="UP001528920"/>
    </source>
</evidence>
<dbReference type="RefSeq" id="WP_275111210.1">
    <property type="nucleotide sequence ID" value="NZ_JAKJSC010000006.1"/>
</dbReference>
<sequence length="327" mass="35837">MSVNIKLLKQIIILSIVSVIVFSCSKDETEITSNIDVIYSIGGLGDSYVDNIFKGVVQAKYDYQLSVNHLFPENISEVEFMIDSIITTDYNRLLILGDVAYADIMDKHSNEFLNEDILLLDGSTDADIWSVGFSFYGAAYLAGLTAAEINLCDTAAFIAGMPLPTLKDCYNGFSDGFLANGGKHVSLNYLDSGVSGFSMMEEAENLTRSLIDDVDLVVAAAGGSNLGIFNVIRENPKTLAIGIDTDQSHYAPKSIIGSITKNIDNLVLNCIQKYQDEGYSTGHTVYNLESSYTGFLLNSYFENSLNGIVTNGKDEAIRKENEYLEQK</sequence>
<evidence type="ECO:0000256" key="5">
    <source>
        <dbReference type="ARBA" id="ARBA00023136"/>
    </source>
</evidence>
<protein>
    <submittedName>
        <fullName evidence="8">BMP family ABC transporter substrate-binding protein</fullName>
    </submittedName>
</protein>
<dbReference type="PANTHER" id="PTHR34296">
    <property type="entry name" value="TRANSCRIPTIONAL ACTIVATOR PROTEIN MED"/>
    <property type="match status" value="1"/>
</dbReference>
<gene>
    <name evidence="8" type="ORF">L3049_17960</name>
</gene>
<dbReference type="SUPFAM" id="SSF53822">
    <property type="entry name" value="Periplasmic binding protein-like I"/>
    <property type="match status" value="1"/>
</dbReference>
<dbReference type="Proteomes" id="UP001528920">
    <property type="component" value="Unassembled WGS sequence"/>
</dbReference>
<reference evidence="8 9" key="1">
    <citation type="submission" date="2022-01" db="EMBL/GenBank/DDBJ databases">
        <title>Labilibaculum sp. nov, a marine bacterium isolated from Antarctica.</title>
        <authorList>
            <person name="Dai W."/>
        </authorList>
    </citation>
    <scope>NUCLEOTIDE SEQUENCE [LARGE SCALE GENOMIC DNA]</scope>
    <source>
        <strain evidence="8 9">DW002</strain>
    </source>
</reference>
<accession>A0ABT5VXA1</accession>
<evidence type="ECO:0000256" key="1">
    <source>
        <dbReference type="ARBA" id="ARBA00004193"/>
    </source>
</evidence>
<evidence type="ECO:0000256" key="3">
    <source>
        <dbReference type="ARBA" id="ARBA00022475"/>
    </source>
</evidence>
<evidence type="ECO:0000313" key="8">
    <source>
        <dbReference type="EMBL" id="MDE5419880.1"/>
    </source>
</evidence>
<keyword evidence="3" id="KW-1003">Cell membrane</keyword>
<keyword evidence="9" id="KW-1185">Reference proteome</keyword>
<comment type="caution">
    <text evidence="8">The sequence shown here is derived from an EMBL/GenBank/DDBJ whole genome shotgun (WGS) entry which is preliminary data.</text>
</comment>
<dbReference type="InterPro" id="IPR003760">
    <property type="entry name" value="PnrA-like"/>
</dbReference>
<proteinExistence type="inferred from homology"/>
<evidence type="ECO:0000259" key="7">
    <source>
        <dbReference type="Pfam" id="PF02608"/>
    </source>
</evidence>
<keyword evidence="5" id="KW-0472">Membrane</keyword>
<feature type="domain" description="ABC transporter substrate-binding protein PnrA-like" evidence="7">
    <location>
        <begin position="47"/>
        <end position="299"/>
    </location>
</feature>
<keyword evidence="6" id="KW-0449">Lipoprotein</keyword>
<dbReference type="Pfam" id="PF02608">
    <property type="entry name" value="Bmp"/>
    <property type="match status" value="1"/>
</dbReference>
<evidence type="ECO:0000256" key="2">
    <source>
        <dbReference type="ARBA" id="ARBA00008610"/>
    </source>
</evidence>
<organism evidence="8 9">
    <name type="scientific">Paralabilibaculum antarcticum</name>
    <dbReference type="NCBI Taxonomy" id="2912572"/>
    <lineage>
        <taxon>Bacteria</taxon>
        <taxon>Pseudomonadati</taxon>
        <taxon>Bacteroidota</taxon>
        <taxon>Bacteroidia</taxon>
        <taxon>Marinilabiliales</taxon>
        <taxon>Marinifilaceae</taxon>
        <taxon>Paralabilibaculum</taxon>
    </lineage>
</organism>
<dbReference type="InterPro" id="IPR028082">
    <property type="entry name" value="Peripla_BP_I"/>
</dbReference>
<dbReference type="Gene3D" id="3.40.50.2300">
    <property type="match status" value="2"/>
</dbReference>
<evidence type="ECO:0000256" key="6">
    <source>
        <dbReference type="ARBA" id="ARBA00023288"/>
    </source>
</evidence>